<dbReference type="EC" id="2.7.7.19" evidence="4"/>
<protein>
    <recommendedName>
        <fullName evidence="4">polynucleotide adenylyltransferase</fullName>
        <ecNumber evidence="4">2.7.7.19</ecNumber>
    </recommendedName>
</protein>
<evidence type="ECO:0000256" key="4">
    <source>
        <dbReference type="ARBA" id="ARBA00012388"/>
    </source>
</evidence>
<feature type="domain" description="PAP-associated" evidence="9">
    <location>
        <begin position="367"/>
        <end position="422"/>
    </location>
</feature>
<evidence type="ECO:0000313" key="12">
    <source>
        <dbReference type="Proteomes" id="UP000053599"/>
    </source>
</evidence>
<feature type="domain" description="Poly(A) RNA polymerase mitochondrial-like central palm" evidence="10">
    <location>
        <begin position="146"/>
        <end position="277"/>
    </location>
</feature>
<dbReference type="GO" id="GO:1990817">
    <property type="term" value="F:poly(A) RNA polymerase activity"/>
    <property type="evidence" value="ECO:0007669"/>
    <property type="project" value="UniProtKB-EC"/>
</dbReference>
<feature type="compositionally biased region" description="Polar residues" evidence="8">
    <location>
        <begin position="671"/>
        <end position="689"/>
    </location>
</feature>
<evidence type="ECO:0000259" key="10">
    <source>
        <dbReference type="Pfam" id="PF22600"/>
    </source>
</evidence>
<feature type="compositionally biased region" description="Polar residues" evidence="8">
    <location>
        <begin position="862"/>
        <end position="896"/>
    </location>
</feature>
<dbReference type="HOGENOM" id="CLU_002806_0_0_1"/>
<evidence type="ECO:0000256" key="2">
    <source>
        <dbReference type="ARBA" id="ARBA00001946"/>
    </source>
</evidence>
<dbReference type="Gene3D" id="1.10.1410.10">
    <property type="match status" value="1"/>
</dbReference>
<evidence type="ECO:0000256" key="3">
    <source>
        <dbReference type="ARBA" id="ARBA00008593"/>
    </source>
</evidence>
<evidence type="ECO:0000256" key="7">
    <source>
        <dbReference type="ARBA" id="ARBA00022842"/>
    </source>
</evidence>
<dbReference type="InterPro" id="IPR002058">
    <property type="entry name" value="PAP_assoc"/>
</dbReference>
<feature type="region of interest" description="Disordered" evidence="8">
    <location>
        <begin position="644"/>
        <end position="691"/>
    </location>
</feature>
<dbReference type="InterPro" id="IPR054708">
    <property type="entry name" value="MTPAP-like_central"/>
</dbReference>
<dbReference type="GO" id="GO:0046872">
    <property type="term" value="F:metal ion binding"/>
    <property type="evidence" value="ECO:0007669"/>
    <property type="project" value="UniProtKB-KW"/>
</dbReference>
<dbReference type="Pfam" id="PF03828">
    <property type="entry name" value="PAP_assoc"/>
    <property type="match status" value="1"/>
</dbReference>
<dbReference type="Proteomes" id="UP000053599">
    <property type="component" value="Unassembled WGS sequence"/>
</dbReference>
<dbReference type="Gene3D" id="3.30.460.10">
    <property type="entry name" value="Beta Polymerase, domain 2"/>
    <property type="match status" value="1"/>
</dbReference>
<evidence type="ECO:0000256" key="1">
    <source>
        <dbReference type="ARBA" id="ARBA00001936"/>
    </source>
</evidence>
<dbReference type="EMBL" id="KN846951">
    <property type="protein sequence ID" value="KIV85158.1"/>
    <property type="molecule type" value="Genomic_DNA"/>
</dbReference>
<keyword evidence="6" id="KW-0479">Metal-binding</keyword>
<evidence type="ECO:0000313" key="11">
    <source>
        <dbReference type="EMBL" id="KIV85158.1"/>
    </source>
</evidence>
<dbReference type="GO" id="GO:0031123">
    <property type="term" value="P:RNA 3'-end processing"/>
    <property type="evidence" value="ECO:0007669"/>
    <property type="project" value="TreeGrafter"/>
</dbReference>
<dbReference type="Pfam" id="PF22600">
    <property type="entry name" value="MTPAP-like_central"/>
    <property type="match status" value="1"/>
</dbReference>
<evidence type="ECO:0000259" key="9">
    <source>
        <dbReference type="Pfam" id="PF03828"/>
    </source>
</evidence>
<feature type="region of interest" description="Disordered" evidence="8">
    <location>
        <begin position="707"/>
        <end position="728"/>
    </location>
</feature>
<dbReference type="OrthoDB" id="2274644at2759"/>
<feature type="compositionally biased region" description="Low complexity" evidence="8">
    <location>
        <begin position="487"/>
        <end position="529"/>
    </location>
</feature>
<dbReference type="CDD" id="cd05402">
    <property type="entry name" value="NT_PAP_TUTase"/>
    <property type="match status" value="1"/>
</dbReference>
<dbReference type="STRING" id="1016849.A0A0D1ZEB7"/>
<dbReference type="AlphaFoldDB" id="A0A0D1ZEB7"/>
<dbReference type="SUPFAM" id="SSF81301">
    <property type="entry name" value="Nucleotidyltransferase"/>
    <property type="match status" value="1"/>
</dbReference>
<comment type="similarity">
    <text evidence="3">Belongs to the DNA polymerase type-B-like family.</text>
</comment>
<feature type="region of interest" description="Disordered" evidence="8">
    <location>
        <begin position="26"/>
        <end position="107"/>
    </location>
</feature>
<feature type="region of interest" description="Disordered" evidence="8">
    <location>
        <begin position="475"/>
        <end position="535"/>
    </location>
</feature>
<dbReference type="GO" id="GO:0010605">
    <property type="term" value="P:negative regulation of macromolecule metabolic process"/>
    <property type="evidence" value="ECO:0007669"/>
    <property type="project" value="UniProtKB-ARBA"/>
</dbReference>
<comment type="cofactor">
    <cofactor evidence="2">
        <name>Mg(2+)</name>
        <dbReference type="ChEBI" id="CHEBI:18420"/>
    </cofactor>
</comment>
<evidence type="ECO:0000256" key="6">
    <source>
        <dbReference type="ARBA" id="ARBA00022723"/>
    </source>
</evidence>
<organism evidence="11 12">
    <name type="scientific">Exophiala sideris</name>
    <dbReference type="NCBI Taxonomy" id="1016849"/>
    <lineage>
        <taxon>Eukaryota</taxon>
        <taxon>Fungi</taxon>
        <taxon>Dikarya</taxon>
        <taxon>Ascomycota</taxon>
        <taxon>Pezizomycotina</taxon>
        <taxon>Eurotiomycetes</taxon>
        <taxon>Chaetothyriomycetidae</taxon>
        <taxon>Chaetothyriales</taxon>
        <taxon>Herpotrichiellaceae</taxon>
        <taxon>Exophiala</taxon>
    </lineage>
</organism>
<dbReference type="InterPro" id="IPR043519">
    <property type="entry name" value="NT_sf"/>
</dbReference>
<dbReference type="PANTHER" id="PTHR12271:SF113">
    <property type="entry name" value="POLY(A) RNA POLYMERASE CID11"/>
    <property type="match status" value="1"/>
</dbReference>
<sequence>MTDITTEHDGNIAPIPMTVPYNTAPIVAMEGTSDNHIQPSPKRGVNNEPAQSRSLPSTPYQRPQSRSGQRVTRSPDPSTKSGSPLSLPSDKSRTPPARGKPYGGCKYETGMARARRRVPYSYGPEPLPKDKSDLKTRLNHEEDEALTRDMQDLYSRLLPSAESEQRRTRFIDKLDRLLRGNWPTSSITVNVFGSTGNNLGTLDSDVDICITTDCREMERVCSIAELLAQNGMERVVCVSSAKVPIVKVWDPELQVACDINVNNPLALENTDLVRTYVDIDSRVRPLAMIIKYWAKRRILNDAALGGTLSSYTWICLALNFLQTRDPPILPTLQQQPKLEPKILAGVNVSFDRNIESYKDFGSRNKSSLGELLFHFFRYYGHELDFEQNVVSVRLGRILSKVEKQWHLLQDNRLCVEEPFNLSRNLANTADDTSMRGIHMELRRAFELIGEAKLEDCCEQFEYPKEEFKLSEHFVPPSARPVIPQPPTQSSAQPPLHSGRPGKSSNRGGRGSKGPNSNSRRSSNPTGRTPNSIRNFPFQMTPQELQLQAQHQQHLLHDQLFQQYQYLQLQEQELRMQLHQQNLRHRGLLAAGYHQPAAYGQYGSQDEGFDVGTNGQINGISRAPMSAPLYQQRFGPASPYLTAGSLNQGVSTNPPSPRVNSVIPDTRRFSRRTSLTQSSSGPSLRAQSQPARVVPASSFGHLSARPDVSSLQEVAGGRRSSVSSSSQEQFPGYLENGYGVAGSMYDSGRKPAEYLGYYVGQSPSLSAYTHSTAISPIPSHVGLAIQNGGLSPRLVSASIRSNGSMQSPPLEAVLPAMAETQSGPEPEAKKLPVGSIHPVPAKPRSGPLIVDGSVNSPRRRRTMQSFNESDEPTNFSASTSEDLAFDTPSSSDENSQDALELNNHKKSPPGSPIAPQRHLQQTAGSSQHLNGYLPFRASLPAALQDLPTQETRTEEAMAMTGFGALKKPGTAWTLDRQLSSVEEVRTPSPKVESFPPVGQSPKAAQSVNQTEPATASDADATILLNGNGGDEAIAKPLSPRTNGLTGETASPTSAANVGATNGWQTQHKKKRRSKKAVKSENDAQVLNTTRGEILPADESLRKGG</sequence>
<feature type="region of interest" description="Disordered" evidence="8">
    <location>
        <begin position="979"/>
        <end position="1103"/>
    </location>
</feature>
<evidence type="ECO:0000256" key="5">
    <source>
        <dbReference type="ARBA" id="ARBA00022679"/>
    </source>
</evidence>
<feature type="compositionally biased region" description="Polar residues" evidence="8">
    <location>
        <begin position="1038"/>
        <end position="1064"/>
    </location>
</feature>
<keyword evidence="7" id="KW-0460">Magnesium</keyword>
<comment type="cofactor">
    <cofactor evidence="1">
        <name>Mn(2+)</name>
        <dbReference type="ChEBI" id="CHEBI:29035"/>
    </cofactor>
</comment>
<reference evidence="11 12" key="1">
    <citation type="submission" date="2015-01" db="EMBL/GenBank/DDBJ databases">
        <title>The Genome Sequence of Exophiala sideris CBS121828.</title>
        <authorList>
            <consortium name="The Broad Institute Genomics Platform"/>
            <person name="Cuomo C."/>
            <person name="de Hoog S."/>
            <person name="Gorbushina A."/>
            <person name="Stielow B."/>
            <person name="Teixiera M."/>
            <person name="Abouelleil A."/>
            <person name="Chapman S.B."/>
            <person name="Priest M."/>
            <person name="Young S.K."/>
            <person name="Wortman J."/>
            <person name="Nusbaum C."/>
            <person name="Birren B."/>
        </authorList>
    </citation>
    <scope>NUCLEOTIDE SEQUENCE [LARGE SCALE GENOMIC DNA]</scope>
    <source>
        <strain evidence="11 12">CBS 121828</strain>
    </source>
</reference>
<accession>A0A0D1ZEB7</accession>
<keyword evidence="5" id="KW-0808">Transferase</keyword>
<feature type="compositionally biased region" description="Basic residues" evidence="8">
    <location>
        <begin position="1065"/>
        <end position="1075"/>
    </location>
</feature>
<feature type="compositionally biased region" description="Polar residues" evidence="8">
    <location>
        <begin position="1001"/>
        <end position="1012"/>
    </location>
</feature>
<feature type="compositionally biased region" description="Polar residues" evidence="8">
    <location>
        <begin position="48"/>
        <end position="86"/>
    </location>
</feature>
<dbReference type="PANTHER" id="PTHR12271">
    <property type="entry name" value="POLY A POLYMERASE CID PAP -RELATED"/>
    <property type="match status" value="1"/>
</dbReference>
<feature type="region of interest" description="Disordered" evidence="8">
    <location>
        <begin position="818"/>
        <end position="924"/>
    </location>
</feature>
<proteinExistence type="inferred from homology"/>
<dbReference type="SUPFAM" id="SSF81631">
    <property type="entry name" value="PAP/OAS1 substrate-binding domain"/>
    <property type="match status" value="1"/>
</dbReference>
<gene>
    <name evidence="11" type="ORF">PV11_00890</name>
</gene>
<evidence type="ECO:0000256" key="8">
    <source>
        <dbReference type="SAM" id="MobiDB-lite"/>
    </source>
</evidence>
<name>A0A0D1ZEB7_9EURO</name>